<evidence type="ECO:0000313" key="5">
    <source>
        <dbReference type="Proteomes" id="UP000308489"/>
    </source>
</evidence>
<comment type="similarity">
    <text evidence="1">Belongs to the peptidase S33 family.</text>
</comment>
<dbReference type="PANTHER" id="PTHR43798">
    <property type="entry name" value="MONOACYLGLYCEROL LIPASE"/>
    <property type="match status" value="1"/>
</dbReference>
<organism evidence="4 5">
    <name type="scientific">Hathewaya histolytica</name>
    <name type="common">Clostridium histolyticum</name>
    <dbReference type="NCBI Taxonomy" id="1498"/>
    <lineage>
        <taxon>Bacteria</taxon>
        <taxon>Bacillati</taxon>
        <taxon>Bacillota</taxon>
        <taxon>Clostridia</taxon>
        <taxon>Eubacteriales</taxon>
        <taxon>Clostridiaceae</taxon>
        <taxon>Hathewaya</taxon>
    </lineage>
</organism>
<name>A0A4U9RDI2_HATHI</name>
<dbReference type="InterPro" id="IPR050266">
    <property type="entry name" value="AB_hydrolase_sf"/>
</dbReference>
<keyword evidence="5" id="KW-1185">Reference proteome</keyword>
<dbReference type="SUPFAM" id="SSF53474">
    <property type="entry name" value="alpha/beta-Hydrolases"/>
    <property type="match status" value="1"/>
</dbReference>
<keyword evidence="4" id="KW-0031">Aminopeptidase</keyword>
<evidence type="ECO:0000313" key="4">
    <source>
        <dbReference type="EMBL" id="VTQ89031.1"/>
    </source>
</evidence>
<dbReference type="Proteomes" id="UP000308489">
    <property type="component" value="Chromosome 1"/>
</dbReference>
<sequence length="285" mass="33667">MERYINIDKHKLYIKTMGKGEPILFIHGGPGLCHNYFLPYLEGLSDKNTLIFYDQRGNGKSFFEIGNDDEISLETFIDDIEFIRTSLNIDRLNIFGHSMGGFLAINYALKYGDNVNKLVLSNSIPLRFEDFNQMNVIKRNKIHPMDFKELIKLQNSKKFKDYNEEIFMQYISILEKSSFINDHRAYEFTKNLNFQGKHYKNFLNINVKLINEYMYNIRFKDINIEKIKCPTLIVFGTNDFIPHSSLEYLSSNIKKSDVKYIDNAAHYPFIEEKEKMISILKDFFQ</sequence>
<dbReference type="OrthoDB" id="9775557at2"/>
<dbReference type="RefSeq" id="WP_138209995.1">
    <property type="nucleotide sequence ID" value="NZ_CBCRUQ010000017.1"/>
</dbReference>
<dbReference type="PANTHER" id="PTHR43798:SF33">
    <property type="entry name" value="HYDROLASE, PUTATIVE (AFU_ORTHOLOGUE AFUA_2G14860)-RELATED"/>
    <property type="match status" value="1"/>
</dbReference>
<keyword evidence="2 4" id="KW-0378">Hydrolase</keyword>
<evidence type="ECO:0000256" key="1">
    <source>
        <dbReference type="ARBA" id="ARBA00010088"/>
    </source>
</evidence>
<dbReference type="KEGG" id="hhw:NCTC503_01328"/>
<dbReference type="EC" id="3.4.11.5" evidence="4"/>
<dbReference type="GO" id="GO:0006508">
    <property type="term" value="P:proteolysis"/>
    <property type="evidence" value="ECO:0007669"/>
    <property type="project" value="InterPro"/>
</dbReference>
<reference evidence="4 5" key="1">
    <citation type="submission" date="2019-05" db="EMBL/GenBank/DDBJ databases">
        <authorList>
            <consortium name="Pathogen Informatics"/>
        </authorList>
    </citation>
    <scope>NUCLEOTIDE SEQUENCE [LARGE SCALE GENOMIC DNA]</scope>
    <source>
        <strain evidence="4 5">NCTC503</strain>
    </source>
</reference>
<dbReference type="InterPro" id="IPR029058">
    <property type="entry name" value="AB_hydrolase_fold"/>
</dbReference>
<dbReference type="PRINTS" id="PR00793">
    <property type="entry name" value="PROAMNOPTASE"/>
</dbReference>
<dbReference type="Pfam" id="PF00561">
    <property type="entry name" value="Abhydrolase_1"/>
    <property type="match status" value="1"/>
</dbReference>
<dbReference type="GO" id="GO:0004177">
    <property type="term" value="F:aminopeptidase activity"/>
    <property type="evidence" value="ECO:0007669"/>
    <property type="project" value="UniProtKB-KW"/>
</dbReference>
<dbReference type="EMBL" id="LR590481">
    <property type="protein sequence ID" value="VTQ89031.1"/>
    <property type="molecule type" value="Genomic_DNA"/>
</dbReference>
<gene>
    <name evidence="4" type="primary">pepIP</name>
    <name evidence="4" type="ORF">NCTC503_01328</name>
</gene>
<proteinExistence type="inferred from homology"/>
<feature type="domain" description="AB hydrolase-1" evidence="3">
    <location>
        <begin position="22"/>
        <end position="272"/>
    </location>
</feature>
<dbReference type="Gene3D" id="3.40.50.1820">
    <property type="entry name" value="alpha/beta hydrolase"/>
    <property type="match status" value="1"/>
</dbReference>
<keyword evidence="4" id="KW-0645">Protease</keyword>
<dbReference type="InterPro" id="IPR000073">
    <property type="entry name" value="AB_hydrolase_1"/>
</dbReference>
<evidence type="ECO:0000259" key="3">
    <source>
        <dbReference type="Pfam" id="PF00561"/>
    </source>
</evidence>
<dbReference type="InterPro" id="IPR002410">
    <property type="entry name" value="Peptidase_S33"/>
</dbReference>
<accession>A0A4U9RDI2</accession>
<protein>
    <submittedName>
        <fullName evidence="4">Prolyl aminopeptidase</fullName>
        <ecNumber evidence="4">3.4.11.5</ecNumber>
    </submittedName>
</protein>
<dbReference type="AlphaFoldDB" id="A0A4U9RDI2"/>
<dbReference type="GO" id="GO:0016020">
    <property type="term" value="C:membrane"/>
    <property type="evidence" value="ECO:0007669"/>
    <property type="project" value="TreeGrafter"/>
</dbReference>
<evidence type="ECO:0000256" key="2">
    <source>
        <dbReference type="ARBA" id="ARBA00022801"/>
    </source>
</evidence>